<organism evidence="2 3">
    <name type="scientific">Rothia nasimurium</name>
    <dbReference type="NCBI Taxonomy" id="85336"/>
    <lineage>
        <taxon>Bacteria</taxon>
        <taxon>Bacillati</taxon>
        <taxon>Actinomycetota</taxon>
        <taxon>Actinomycetes</taxon>
        <taxon>Micrococcales</taxon>
        <taxon>Micrococcaceae</taxon>
        <taxon>Rothia</taxon>
    </lineage>
</organism>
<dbReference type="RefSeq" id="WP_083093431.1">
    <property type="nucleotide sequence ID" value="NZ_LXWF01000043.1"/>
</dbReference>
<proteinExistence type="predicted"/>
<evidence type="ECO:0000313" key="2">
    <source>
        <dbReference type="EMBL" id="ORC15506.1"/>
    </source>
</evidence>
<dbReference type="EMBL" id="LXWF01000043">
    <property type="protein sequence ID" value="ORC15506.1"/>
    <property type="molecule type" value="Genomic_DNA"/>
</dbReference>
<protein>
    <recommendedName>
        <fullName evidence="1">N-acetyltransferase domain-containing protein</fullName>
    </recommendedName>
</protein>
<evidence type="ECO:0000259" key="1">
    <source>
        <dbReference type="PROSITE" id="PS51186"/>
    </source>
</evidence>
<reference evidence="2 3" key="1">
    <citation type="submission" date="2016-05" db="EMBL/GenBank/DDBJ databases">
        <title>Draft genome sequence of a porcine commensal Rothia nasimurium.</title>
        <authorList>
            <person name="Gaiser R.A."/>
            <person name="Van Baarlen P."/>
            <person name="Wells J.M."/>
        </authorList>
    </citation>
    <scope>NUCLEOTIDE SEQUENCE [LARGE SCALE GENOMIC DNA]</scope>
    <source>
        <strain evidence="2 3">PT-32</strain>
    </source>
</reference>
<dbReference type="PROSITE" id="PS51186">
    <property type="entry name" value="GNAT"/>
    <property type="match status" value="1"/>
</dbReference>
<evidence type="ECO:0000313" key="3">
    <source>
        <dbReference type="Proteomes" id="UP000192359"/>
    </source>
</evidence>
<dbReference type="AlphaFoldDB" id="A0A1Y1RN98"/>
<dbReference type="Proteomes" id="UP000192359">
    <property type="component" value="Unassembled WGS sequence"/>
</dbReference>
<accession>A0A1Y1RN98</accession>
<dbReference type="InterPro" id="IPR016181">
    <property type="entry name" value="Acyl_CoA_acyltransferase"/>
</dbReference>
<dbReference type="SUPFAM" id="SSF55729">
    <property type="entry name" value="Acyl-CoA N-acyltransferases (Nat)"/>
    <property type="match status" value="1"/>
</dbReference>
<dbReference type="PANTHER" id="PTHR43415:SF3">
    <property type="entry name" value="GNAT-FAMILY ACETYLTRANSFERASE"/>
    <property type="match status" value="1"/>
</dbReference>
<dbReference type="Pfam" id="PF13302">
    <property type="entry name" value="Acetyltransf_3"/>
    <property type="match status" value="1"/>
</dbReference>
<dbReference type="GO" id="GO:0016747">
    <property type="term" value="F:acyltransferase activity, transferring groups other than amino-acyl groups"/>
    <property type="evidence" value="ECO:0007669"/>
    <property type="project" value="InterPro"/>
</dbReference>
<feature type="domain" description="N-acetyltransferase" evidence="1">
    <location>
        <begin position="16"/>
        <end position="185"/>
    </location>
</feature>
<dbReference type="InterPro" id="IPR000182">
    <property type="entry name" value="GNAT_dom"/>
</dbReference>
<dbReference type="Gene3D" id="3.40.630.30">
    <property type="match status" value="1"/>
</dbReference>
<dbReference type="OrthoDB" id="9814648at2"/>
<name>A0A1Y1RN98_9MICC</name>
<gene>
    <name evidence="2" type="ORF">A7979_07170</name>
</gene>
<comment type="caution">
    <text evidence="2">The sequence shown here is derived from an EMBL/GenBank/DDBJ whole genome shotgun (WGS) entry which is preliminary data.</text>
</comment>
<keyword evidence="3" id="KW-1185">Reference proteome</keyword>
<dbReference type="PANTHER" id="PTHR43415">
    <property type="entry name" value="SPERMIDINE N(1)-ACETYLTRANSFERASE"/>
    <property type="match status" value="1"/>
</dbReference>
<sequence>MTSPLAHKPTLVGSRIELRPFDADAIDAMISILQEPEVLIKTGTVHSRSTEAHPFDEAKTRDWYARRNDKMNRLDLAIYALDQQKYVGEVAFNEYDPDNGSVNYRIAIGQAGQNKGYGTEATKLMVDYAFEKLDLHRIELEVLDFNERAKHVYTSCGFVAEGRRREAFLIDGQYHDAVLKAVLRSDWEAARSVAGHLALDLKRVEI</sequence>